<evidence type="ECO:0000313" key="1">
    <source>
        <dbReference type="Proteomes" id="UP000887565"/>
    </source>
</evidence>
<dbReference type="AlphaFoldDB" id="A0A915IFK1"/>
<keyword evidence="1" id="KW-1185">Reference proteome</keyword>
<dbReference type="WBParaSite" id="nRc.2.0.1.t12920-RA">
    <property type="protein sequence ID" value="nRc.2.0.1.t12920-RA"/>
    <property type="gene ID" value="nRc.2.0.1.g12920"/>
</dbReference>
<reference evidence="2" key="1">
    <citation type="submission" date="2022-11" db="UniProtKB">
        <authorList>
            <consortium name="WormBaseParasite"/>
        </authorList>
    </citation>
    <scope>IDENTIFICATION</scope>
</reference>
<dbReference type="Proteomes" id="UP000887565">
    <property type="component" value="Unplaced"/>
</dbReference>
<name>A0A915IFK1_ROMCU</name>
<proteinExistence type="predicted"/>
<organism evidence="1 2">
    <name type="scientific">Romanomermis culicivorax</name>
    <name type="common">Nematode worm</name>
    <dbReference type="NCBI Taxonomy" id="13658"/>
    <lineage>
        <taxon>Eukaryota</taxon>
        <taxon>Metazoa</taxon>
        <taxon>Ecdysozoa</taxon>
        <taxon>Nematoda</taxon>
        <taxon>Enoplea</taxon>
        <taxon>Dorylaimia</taxon>
        <taxon>Mermithida</taxon>
        <taxon>Mermithoidea</taxon>
        <taxon>Mermithidae</taxon>
        <taxon>Romanomermis</taxon>
    </lineage>
</organism>
<accession>A0A915IFK1</accession>
<protein>
    <submittedName>
        <fullName evidence="2">Uncharacterized protein</fullName>
    </submittedName>
</protein>
<evidence type="ECO:0000313" key="2">
    <source>
        <dbReference type="WBParaSite" id="nRc.2.0.1.t12920-RA"/>
    </source>
</evidence>
<sequence length="67" mass="7422">MIPFERSTLFNFFSLYDFGTPTTYTSPSIFLVSNTSGMAVIRSSNVSKSNELYGIPHVEPVTIIEGL</sequence>